<evidence type="ECO:0000256" key="10">
    <source>
        <dbReference type="ARBA" id="ARBA00022840"/>
    </source>
</evidence>
<dbReference type="Pfam" id="PF01193">
    <property type="entry name" value="RNA_pol_L"/>
    <property type="match status" value="1"/>
</dbReference>
<dbReference type="UniPathway" id="UPA00074">
    <property type="reaction ID" value="UER00131"/>
</dbReference>
<evidence type="ECO:0000256" key="7">
    <source>
        <dbReference type="ARBA" id="ARBA00022598"/>
    </source>
</evidence>
<dbReference type="InterPro" id="IPR011262">
    <property type="entry name" value="DNA-dir_RNA_pol_insert"/>
</dbReference>
<dbReference type="InterPro" id="IPR036643">
    <property type="entry name" value="RNApol_insert_sf"/>
</dbReference>
<evidence type="ECO:0000256" key="5">
    <source>
        <dbReference type="ARBA" id="ARBA00022083"/>
    </source>
</evidence>
<dbReference type="CDD" id="cd07032">
    <property type="entry name" value="RNAP_I_II_AC40"/>
    <property type="match status" value="1"/>
</dbReference>
<dbReference type="InterPro" id="IPR001636">
    <property type="entry name" value="SAICAR_synth"/>
</dbReference>
<dbReference type="SMART" id="SM00662">
    <property type="entry name" value="RPOLD"/>
    <property type="match status" value="1"/>
</dbReference>
<dbReference type="GO" id="GO:0004639">
    <property type="term" value="F:phosphoribosylaminoimidazolesuccinocarboxamide synthase activity"/>
    <property type="evidence" value="ECO:0007669"/>
    <property type="project" value="UniProtKB-EC"/>
</dbReference>
<protein>
    <recommendedName>
        <fullName evidence="5">DNA-directed RNA polymerases I and III subunit RPAC1</fullName>
        <ecNumber evidence="4">6.3.2.6</ecNumber>
    </recommendedName>
    <alternativeName>
        <fullName evidence="14">SAICAR synthetase</fullName>
    </alternativeName>
</protein>
<dbReference type="InterPro" id="IPR018236">
    <property type="entry name" value="SAICAR_synthetase_CS"/>
</dbReference>
<organism evidence="16 17">
    <name type="scientific">Furculomyces boomerangus</name>
    <dbReference type="NCBI Taxonomy" id="61424"/>
    <lineage>
        <taxon>Eukaryota</taxon>
        <taxon>Fungi</taxon>
        <taxon>Fungi incertae sedis</taxon>
        <taxon>Zoopagomycota</taxon>
        <taxon>Kickxellomycotina</taxon>
        <taxon>Harpellomycetes</taxon>
        <taxon>Harpellales</taxon>
        <taxon>Harpellaceae</taxon>
        <taxon>Furculomyces</taxon>
    </lineage>
</organism>
<evidence type="ECO:0000256" key="4">
    <source>
        <dbReference type="ARBA" id="ARBA00012217"/>
    </source>
</evidence>
<reference evidence="16 17" key="1">
    <citation type="journal article" date="2018" name="MBio">
        <title>Comparative Genomics Reveals the Core Gene Toolbox for the Fungus-Insect Symbiosis.</title>
        <authorList>
            <person name="Wang Y."/>
            <person name="Stata M."/>
            <person name="Wang W."/>
            <person name="Stajich J.E."/>
            <person name="White M.M."/>
            <person name="Moncalvo J.M."/>
        </authorList>
    </citation>
    <scope>NUCLEOTIDE SEQUENCE [LARGE SCALE GENOMIC DNA]</scope>
    <source>
        <strain evidence="16 17">AUS-77-4</strain>
    </source>
</reference>
<keyword evidence="7" id="KW-0436">Ligase</keyword>
<dbReference type="CDD" id="cd01414">
    <property type="entry name" value="SAICAR_synt_Sc"/>
    <property type="match status" value="1"/>
</dbReference>
<keyword evidence="12" id="KW-0539">Nucleus</keyword>
<dbReference type="EMBL" id="MBFT01000164">
    <property type="protein sequence ID" value="PVU95899.1"/>
    <property type="molecule type" value="Genomic_DNA"/>
</dbReference>
<evidence type="ECO:0000313" key="17">
    <source>
        <dbReference type="Proteomes" id="UP000245699"/>
    </source>
</evidence>
<dbReference type="Pfam" id="PF01000">
    <property type="entry name" value="RNA_pol_A_bac"/>
    <property type="match status" value="1"/>
</dbReference>
<dbReference type="SUPFAM" id="SSF56553">
    <property type="entry name" value="Insert subdomain of RNA polymerase alpha subunit"/>
    <property type="match status" value="1"/>
</dbReference>
<feature type="domain" description="DNA-directed RNA polymerase RpoA/D/Rpb3-type" evidence="15">
    <location>
        <begin position="326"/>
        <end position="605"/>
    </location>
</feature>
<dbReference type="NCBIfam" id="NF001988">
    <property type="entry name" value="PRK00783.1"/>
    <property type="match status" value="1"/>
</dbReference>
<comment type="similarity">
    <text evidence="3">Belongs to the SAICAR synthetase family.</text>
</comment>
<keyword evidence="9" id="KW-0658">Purine biosynthesis</keyword>
<evidence type="ECO:0000256" key="8">
    <source>
        <dbReference type="ARBA" id="ARBA00022741"/>
    </source>
</evidence>
<name>A0A2T9YUA7_9FUNG</name>
<dbReference type="SUPFAM" id="SSF56104">
    <property type="entry name" value="SAICAR synthase-like"/>
    <property type="match status" value="1"/>
</dbReference>
<evidence type="ECO:0000256" key="12">
    <source>
        <dbReference type="ARBA" id="ARBA00023242"/>
    </source>
</evidence>
<dbReference type="FunFam" id="2.170.120.12:FF:000003">
    <property type="entry name" value="Dna-directed rna polymerases i and iii subunit"/>
    <property type="match status" value="1"/>
</dbReference>
<dbReference type="GO" id="GO:0055029">
    <property type="term" value="C:nuclear DNA-directed RNA polymerase complex"/>
    <property type="evidence" value="ECO:0007669"/>
    <property type="project" value="UniProtKB-ARBA"/>
</dbReference>
<dbReference type="GO" id="GO:0006351">
    <property type="term" value="P:DNA-templated transcription"/>
    <property type="evidence" value="ECO:0007669"/>
    <property type="project" value="InterPro"/>
</dbReference>
<dbReference type="GO" id="GO:0003899">
    <property type="term" value="F:DNA-directed RNA polymerase activity"/>
    <property type="evidence" value="ECO:0007669"/>
    <property type="project" value="InterPro"/>
</dbReference>
<dbReference type="InterPro" id="IPR028923">
    <property type="entry name" value="SAICAR_synt/ADE2_N"/>
</dbReference>
<dbReference type="InterPro" id="IPR050518">
    <property type="entry name" value="Rpo3/RPB3_RNA_Pol_subunit"/>
</dbReference>
<evidence type="ECO:0000256" key="14">
    <source>
        <dbReference type="ARBA" id="ARBA00030409"/>
    </source>
</evidence>
<keyword evidence="10" id="KW-0067">ATP-binding</keyword>
<dbReference type="InterPro" id="IPR011263">
    <property type="entry name" value="DNA-dir_RNA_pol_RpoA/D/Rpb3"/>
</dbReference>
<evidence type="ECO:0000259" key="15">
    <source>
        <dbReference type="SMART" id="SM00662"/>
    </source>
</evidence>
<evidence type="ECO:0000256" key="2">
    <source>
        <dbReference type="ARBA" id="ARBA00004672"/>
    </source>
</evidence>
<dbReference type="Gene3D" id="3.30.1360.10">
    <property type="entry name" value="RNA polymerase, RBP11-like subunit"/>
    <property type="match status" value="1"/>
</dbReference>
<evidence type="ECO:0000256" key="3">
    <source>
        <dbReference type="ARBA" id="ARBA00010190"/>
    </source>
</evidence>
<accession>A0A2T9YUA7</accession>
<dbReference type="InterPro" id="IPR022842">
    <property type="entry name" value="RNAP_Rpo3/Rpb3/RPAC1"/>
</dbReference>
<dbReference type="GO" id="GO:0005524">
    <property type="term" value="F:ATP binding"/>
    <property type="evidence" value="ECO:0007669"/>
    <property type="project" value="UniProtKB-KW"/>
</dbReference>
<dbReference type="FunFam" id="3.30.470.20:FF:000015">
    <property type="entry name" value="Phosphoribosylaminoimidazole-succinocarboxamide synthase"/>
    <property type="match status" value="1"/>
</dbReference>
<gene>
    <name evidence="16" type="ORF">BB559_002566</name>
</gene>
<dbReference type="PANTHER" id="PTHR11800">
    <property type="entry name" value="DNA-DIRECTED RNA POLYMERASE"/>
    <property type="match status" value="1"/>
</dbReference>
<dbReference type="SUPFAM" id="SSF55257">
    <property type="entry name" value="RBP11-like subunits of RNA polymerase"/>
    <property type="match status" value="1"/>
</dbReference>
<dbReference type="AlphaFoldDB" id="A0A2T9YUA7"/>
<dbReference type="HAMAP" id="MF_00320">
    <property type="entry name" value="RNApol_arch_Rpo3"/>
    <property type="match status" value="1"/>
</dbReference>
<evidence type="ECO:0000256" key="6">
    <source>
        <dbReference type="ARBA" id="ARBA00022478"/>
    </source>
</evidence>
<dbReference type="GO" id="GO:0046983">
    <property type="term" value="F:protein dimerization activity"/>
    <property type="evidence" value="ECO:0007669"/>
    <property type="project" value="InterPro"/>
</dbReference>
<proteinExistence type="inferred from homology"/>
<dbReference type="Gene3D" id="2.170.120.12">
    <property type="entry name" value="DNA-directed RNA polymerase, insert domain"/>
    <property type="match status" value="1"/>
</dbReference>
<comment type="pathway">
    <text evidence="2">Purine metabolism; IMP biosynthesis via de novo pathway; 5-amino-1-(5-phospho-D-ribosyl)imidazole-4-carboxamide from 5-amino-1-(5-phospho-D-ribosyl)imidazole-4-carboxylate: step 1/2.</text>
</comment>
<keyword evidence="6" id="KW-0240">DNA-directed RNA polymerase</keyword>
<dbReference type="GO" id="GO:0005666">
    <property type="term" value="C:RNA polymerase III complex"/>
    <property type="evidence" value="ECO:0007669"/>
    <property type="project" value="TreeGrafter"/>
</dbReference>
<dbReference type="PROSITE" id="PS01058">
    <property type="entry name" value="SAICAR_SYNTHETASE_2"/>
    <property type="match status" value="1"/>
</dbReference>
<evidence type="ECO:0000256" key="9">
    <source>
        <dbReference type="ARBA" id="ARBA00022755"/>
    </source>
</evidence>
<dbReference type="Pfam" id="PF01259">
    <property type="entry name" value="SAICAR_synt"/>
    <property type="match status" value="1"/>
</dbReference>
<dbReference type="PANTHER" id="PTHR11800:SF13">
    <property type="entry name" value="DNA-DIRECTED RNA POLYMERASES I AND III SUBUNIT RPAC1"/>
    <property type="match status" value="1"/>
</dbReference>
<dbReference type="NCBIfam" id="NF010568">
    <property type="entry name" value="PRK13961.1"/>
    <property type="match status" value="1"/>
</dbReference>
<sequence length="613" mass="69633">MRNCLTESDLPDLELIARGKVRELYKVGDSHLLFIATDRISAFDVIMKTPIEGKGKILTQLSTFWFDMLKDIVPNHFVTANIDEMPEAVRKYKDVVDNRCLLVKKLTVLPIEAIVRGYISGSAWKEYSVSGTVNGIQMPENLRESQKLASPIYTPSTKAELGEHDMNIHPDQVKTMIGEELANKVEQVSIQLYKRAAEYALKKGIIIADTKFEFGTDENGDLYLIDEVLTPDSSRFWPLSSYKVGKPQNSYDKQYLRDYLDSIDYDHETPIDLPPSIVDNTLRKYIEAYVSSTDVPFTFPGEDENFSLDQMLERIKIKIYRVSPTEMEFDLIGVDSSIANALRRILISEIPTIAIEKVYMLNNTGVVQDEVLSHRLGLIPIKADPREFTWKESTEDPTDQNTIVFKLQVQCSKNPKASKNETDPAKKYLHSSVYSRDLVWDPRGDQEQRFGVNGIRPVHDDILITKLRPGQQISCELHCHKGIGRDHAKFSPVCTASYRLMPHIEITKEIVGKDAVFFQSCFPKGVIDLVENENGKLKAVVANPRNDTVSREVLRHEQFVNKVKLERIRDHFIFNIESTGAISPPELLHMAIEILASKSQNLKQSISSLINKS</sequence>
<evidence type="ECO:0000313" key="16">
    <source>
        <dbReference type="EMBL" id="PVU95899.1"/>
    </source>
</evidence>
<dbReference type="PROSITE" id="PS01057">
    <property type="entry name" value="SAICAR_SYNTHETASE_1"/>
    <property type="match status" value="1"/>
</dbReference>
<comment type="similarity">
    <text evidence="13">Belongs to the archaeal Rpo3/eukaryotic RPB3 RNA polymerase subunit family.</text>
</comment>
<keyword evidence="8" id="KW-0547">Nucleotide-binding</keyword>
<keyword evidence="17" id="KW-1185">Reference proteome</keyword>
<dbReference type="NCBIfam" id="TIGR00081">
    <property type="entry name" value="purC"/>
    <property type="match status" value="1"/>
</dbReference>
<dbReference type="Gene3D" id="3.30.200.20">
    <property type="entry name" value="Phosphorylase Kinase, domain 1"/>
    <property type="match status" value="1"/>
</dbReference>
<dbReference type="InterPro" id="IPR036603">
    <property type="entry name" value="RBP11-like"/>
</dbReference>
<dbReference type="Proteomes" id="UP000245699">
    <property type="component" value="Unassembled WGS sequence"/>
</dbReference>
<dbReference type="GO" id="GO:0006189">
    <property type="term" value="P:'de novo' IMP biosynthetic process"/>
    <property type="evidence" value="ECO:0007669"/>
    <property type="project" value="UniProtKB-UniPathway"/>
</dbReference>
<evidence type="ECO:0000256" key="11">
    <source>
        <dbReference type="ARBA" id="ARBA00023163"/>
    </source>
</evidence>
<dbReference type="Gene3D" id="3.30.470.20">
    <property type="entry name" value="ATP-grasp fold, B domain"/>
    <property type="match status" value="1"/>
</dbReference>
<dbReference type="HAMAP" id="MF_00137">
    <property type="entry name" value="SAICAR_synth"/>
    <property type="match status" value="1"/>
</dbReference>
<comment type="subcellular location">
    <subcellularLocation>
        <location evidence="1">Nucleus</location>
    </subcellularLocation>
</comment>
<dbReference type="GO" id="GO:0005736">
    <property type="term" value="C:RNA polymerase I complex"/>
    <property type="evidence" value="ECO:0007669"/>
    <property type="project" value="TreeGrafter"/>
</dbReference>
<dbReference type="OrthoDB" id="9991235at2759"/>
<dbReference type="InterPro" id="IPR033901">
    <property type="entry name" value="RNAPI/III_AC40"/>
</dbReference>
<comment type="caution">
    <text evidence="16">The sequence shown here is derived from an EMBL/GenBank/DDBJ whole genome shotgun (WGS) entry which is preliminary data.</text>
</comment>
<dbReference type="STRING" id="61424.A0A2T9YUA7"/>
<evidence type="ECO:0000256" key="13">
    <source>
        <dbReference type="ARBA" id="ARBA00025804"/>
    </source>
</evidence>
<keyword evidence="11" id="KW-0804">Transcription</keyword>
<dbReference type="EC" id="6.3.2.6" evidence="4"/>
<evidence type="ECO:0000256" key="1">
    <source>
        <dbReference type="ARBA" id="ARBA00004123"/>
    </source>
</evidence>